<geneLocation type="plasmid" evidence="1">
    <name>pMT</name>
</geneLocation>
<dbReference type="Proteomes" id="UP000001971">
    <property type="component" value="Plasmid pMT"/>
</dbReference>
<protein>
    <recommendedName>
        <fullName evidence="3">Diaminopimelate epimerase</fullName>
    </recommendedName>
</protein>
<name>A0A0H2YCD2_YERPA</name>
<reference evidence="1 2" key="1">
    <citation type="journal article" date="2006" name="J. Bacteriol.">
        <title>Complete genome sequence of Yersinia pestis strains Antiqua and Nepal516: evidence of gene reduction in an emerging pathogen.</title>
        <authorList>
            <person name="Chain P.S."/>
            <person name="Hu P."/>
            <person name="Malfatti S.A."/>
            <person name="Radnedge L."/>
            <person name="Larimer F."/>
            <person name="Vergez L.M."/>
            <person name="Worsham P."/>
            <person name="Chu M.C."/>
            <person name="Andersen G.L."/>
        </authorList>
    </citation>
    <scope>NUCLEOTIDE SEQUENCE [LARGE SCALE GENOMIC DNA]</scope>
    <source>
        <strain evidence="1 2">Antiqua</strain>
        <plasmid evidence="1 2">pMT</plasmid>
    </source>
</reference>
<dbReference type="RefSeq" id="WP_002228800.1">
    <property type="nucleotide sequence ID" value="NC_008120.1"/>
</dbReference>
<accession>A0A0H2YCD2</accession>
<gene>
    <name evidence="1" type="ordered locus">YPA_MT0065</name>
</gene>
<evidence type="ECO:0000313" key="1">
    <source>
        <dbReference type="EMBL" id="ABG16201.1"/>
    </source>
</evidence>
<evidence type="ECO:0008006" key="3">
    <source>
        <dbReference type="Google" id="ProtNLM"/>
    </source>
</evidence>
<dbReference type="AlphaFoldDB" id="A0A0H2YCD2"/>
<dbReference type="KEGG" id="ypa:YPA_MT0065"/>
<evidence type="ECO:0000313" key="2">
    <source>
        <dbReference type="Proteomes" id="UP000001971"/>
    </source>
</evidence>
<dbReference type="EMBL" id="CP000309">
    <property type="protein sequence ID" value="ABG16201.1"/>
    <property type="molecule type" value="Genomic_DNA"/>
</dbReference>
<dbReference type="GeneID" id="57977639"/>
<keyword evidence="1" id="KW-0614">Plasmid</keyword>
<sequence length="70" mass="7584">MKNITSNLNALEVGHAYALGMDGVATILTELNTEELPIDMSDTTVFTFELSNKHFTLINTGCGSLAVRTH</sequence>
<organism evidence="1 2">
    <name type="scientific">Yersinia pestis bv. Antiqua (strain Antiqua)</name>
    <dbReference type="NCBI Taxonomy" id="360102"/>
    <lineage>
        <taxon>Bacteria</taxon>
        <taxon>Pseudomonadati</taxon>
        <taxon>Pseudomonadota</taxon>
        <taxon>Gammaproteobacteria</taxon>
        <taxon>Enterobacterales</taxon>
        <taxon>Yersiniaceae</taxon>
        <taxon>Yersinia</taxon>
    </lineage>
</organism>
<proteinExistence type="predicted"/>